<dbReference type="KEGG" id="hbs:IPV69_09715"/>
<feature type="transmembrane region" description="Helical" evidence="7">
    <location>
        <begin position="44"/>
        <end position="63"/>
    </location>
</feature>
<dbReference type="Gene3D" id="3.40.30.60">
    <property type="entry name" value="FHIPEP family, domain 1"/>
    <property type="match status" value="1"/>
</dbReference>
<dbReference type="PROSITE" id="PS00994">
    <property type="entry name" value="FHIPEP"/>
    <property type="match status" value="1"/>
</dbReference>
<evidence type="ECO:0000256" key="4">
    <source>
        <dbReference type="ARBA" id="ARBA00022692"/>
    </source>
</evidence>
<dbReference type="Gene3D" id="1.10.8.540">
    <property type="entry name" value="FHIPEP family, domain 3"/>
    <property type="match status" value="1"/>
</dbReference>
<keyword evidence="7" id="KW-0813">Transport</keyword>
<dbReference type="GO" id="GO:0009306">
    <property type="term" value="P:protein secretion"/>
    <property type="evidence" value="ECO:0007669"/>
    <property type="project" value="InterPro"/>
</dbReference>
<keyword evidence="4 7" id="KW-0812">Transmembrane</keyword>
<dbReference type="InterPro" id="IPR042194">
    <property type="entry name" value="FHIPEP_1"/>
</dbReference>
<evidence type="ECO:0000256" key="2">
    <source>
        <dbReference type="ARBA" id="ARBA00008835"/>
    </source>
</evidence>
<comment type="function">
    <text evidence="7">Required for formation of the rod structure of the flagellar apparatus. Together with FliI and FliH, may constitute the export apparatus of flagellin.</text>
</comment>
<feature type="transmembrane region" description="Helical" evidence="7">
    <location>
        <begin position="285"/>
        <end position="308"/>
    </location>
</feature>
<dbReference type="InterPro" id="IPR042193">
    <property type="entry name" value="FHIPEP_3"/>
</dbReference>
<comment type="subcellular location">
    <subcellularLocation>
        <location evidence="1 7">Cell membrane</location>
        <topology evidence="1 7">Multi-pass membrane protein</topology>
    </subcellularLocation>
</comment>
<dbReference type="NCBIfam" id="TIGR01398">
    <property type="entry name" value="FlhA"/>
    <property type="match status" value="1"/>
</dbReference>
<comment type="caution">
    <text evidence="7">Lacks conserved residue(s) required for the propagation of feature annotation.</text>
</comment>
<accession>A0A7M2X2G1</accession>
<keyword evidence="3 7" id="KW-1003">Cell membrane</keyword>
<protein>
    <recommendedName>
        <fullName evidence="7">Flagellar biosynthesis protein FlhA</fullName>
    </recommendedName>
</protein>
<evidence type="ECO:0000256" key="1">
    <source>
        <dbReference type="ARBA" id="ARBA00004651"/>
    </source>
</evidence>
<keyword evidence="7" id="KW-0653">Protein transport</keyword>
<evidence type="ECO:0000256" key="5">
    <source>
        <dbReference type="ARBA" id="ARBA00022989"/>
    </source>
</evidence>
<dbReference type="Pfam" id="PF00771">
    <property type="entry name" value="FHIPEP"/>
    <property type="match status" value="1"/>
</dbReference>
<dbReference type="InterPro" id="IPR006301">
    <property type="entry name" value="FlhA"/>
</dbReference>
<sequence>MALALANNPFVIKVHENRGLLFPLGFISLLMVILVPLPTMVLDFLLVLNITLSVIVLVTTIYVKSPLEFAVLPSLLLATTLFRLVLNVATTRLILTAGGPTVPIEHALHGAGEVVMSFAEFVTAGSIVVGAIIFLIIFVIQFVVITKGSGRISEVAARFTLDAMPGKQMAIDADLNAGTINEGQARERREAISQEADFYGAMDGASKFVRGDAVAGIFITVVNILGGLYVGMVENGWDVMGCLKLYTKLTIGDGLVSSVPAFITSLAAGLIVTRSATKKNLGEEMLSQLTAKPGALVVASIFLCLMSFTGLPKLPLLVLGSCCAGLAYMLTRREQTAVATAAAKQKEATAAEKREPEKVEKLLDVDTMELEVGYGLVKLVDTAKGGDLLERISMIRRQIAMELGVIVPPVRIRDNVQLGPNDYAIKIKGQTVARGIAFAGQFMAMDSGAASGPIPGATPTIEPAFGLSAYWITEDARSHAELLNYTVVESSAVLATHLTEIIKTHAHELLTRQEVKNLLDNLKVRVPALVEEVVPTQIKPGELQKVMQNLLRERVPVRDLETILETLGDFSSRTKDLDVLTEYVRAALARTICKQYVDDEDRLWCVTIDPTLEELINGHLDRGERGTTNTMPPHTAQQVSQRIADKVSEVQQGGRNAVILCNPQIRAPLRRMVESSLPSVAVLAYSEIVNGIGVEAVAMVGMNG</sequence>
<proteinExistence type="inferred from homology"/>
<name>A0A7M2X2G1_9BACT</name>
<evidence type="ECO:0000256" key="3">
    <source>
        <dbReference type="ARBA" id="ARBA00022475"/>
    </source>
</evidence>
<dbReference type="InterPro" id="IPR025505">
    <property type="entry name" value="FHIPEP_CS"/>
</dbReference>
<dbReference type="RefSeq" id="WP_206294912.1">
    <property type="nucleotide sequence ID" value="NZ_CP063458.1"/>
</dbReference>
<keyword evidence="8" id="KW-0969">Cilium</keyword>
<dbReference type="PIRSF" id="PIRSF005419">
    <property type="entry name" value="FlhA"/>
    <property type="match status" value="1"/>
</dbReference>
<dbReference type="Proteomes" id="UP000593765">
    <property type="component" value="Chromosome"/>
</dbReference>
<dbReference type="AlphaFoldDB" id="A0A7M2X2G1"/>
<dbReference type="EMBL" id="CP063458">
    <property type="protein sequence ID" value="QOV91612.1"/>
    <property type="molecule type" value="Genomic_DNA"/>
</dbReference>
<dbReference type="GO" id="GO:0044780">
    <property type="term" value="P:bacterial-type flagellum assembly"/>
    <property type="evidence" value="ECO:0007669"/>
    <property type="project" value="InterPro"/>
</dbReference>
<feature type="transmembrane region" description="Helical" evidence="7">
    <location>
        <begin position="251"/>
        <end position="273"/>
    </location>
</feature>
<dbReference type="Gene3D" id="3.40.50.12790">
    <property type="entry name" value="FHIPEP family, domain 4"/>
    <property type="match status" value="1"/>
</dbReference>
<organism evidence="8 9">
    <name type="scientific">Humisphaera borealis</name>
    <dbReference type="NCBI Taxonomy" id="2807512"/>
    <lineage>
        <taxon>Bacteria</taxon>
        <taxon>Pseudomonadati</taxon>
        <taxon>Planctomycetota</taxon>
        <taxon>Phycisphaerae</taxon>
        <taxon>Tepidisphaerales</taxon>
        <taxon>Tepidisphaeraceae</taxon>
        <taxon>Humisphaera</taxon>
    </lineage>
</organism>
<feature type="transmembrane region" description="Helical" evidence="7">
    <location>
        <begin position="20"/>
        <end position="38"/>
    </location>
</feature>
<reference evidence="8 9" key="1">
    <citation type="submission" date="2020-10" db="EMBL/GenBank/DDBJ databases">
        <title>Wide distribution of Phycisphaera-like planctomycetes from WD2101 soil group in peatlands and genome analysis of the first cultivated representative.</title>
        <authorList>
            <person name="Dedysh S.N."/>
            <person name="Beletsky A.V."/>
            <person name="Ivanova A."/>
            <person name="Kulichevskaya I.S."/>
            <person name="Suzina N.E."/>
            <person name="Philippov D.A."/>
            <person name="Rakitin A.L."/>
            <person name="Mardanov A.V."/>
            <person name="Ravin N.V."/>
        </authorList>
    </citation>
    <scope>NUCLEOTIDE SEQUENCE [LARGE SCALE GENOMIC DNA]</scope>
    <source>
        <strain evidence="8 9">M1803</strain>
    </source>
</reference>
<keyword evidence="5 7" id="KW-1133">Transmembrane helix</keyword>
<keyword evidence="9" id="KW-1185">Reference proteome</keyword>
<keyword evidence="7" id="KW-1006">Bacterial flagellum protein export</keyword>
<dbReference type="PANTHER" id="PTHR30161:SF1">
    <property type="entry name" value="FLAGELLAR BIOSYNTHESIS PROTEIN FLHA-RELATED"/>
    <property type="match status" value="1"/>
</dbReference>
<keyword evidence="8" id="KW-0966">Cell projection</keyword>
<comment type="similarity">
    <text evidence="2 7">Belongs to the FHIPEP (flagella/HR/invasion proteins export pore) family.</text>
</comment>
<evidence type="ECO:0000313" key="9">
    <source>
        <dbReference type="Proteomes" id="UP000593765"/>
    </source>
</evidence>
<feature type="transmembrane region" description="Helical" evidence="7">
    <location>
        <begin position="213"/>
        <end position="231"/>
    </location>
</feature>
<keyword evidence="7" id="KW-1005">Bacterial flagellum biogenesis</keyword>
<dbReference type="PRINTS" id="PR00949">
    <property type="entry name" value="TYPE3IMAPROT"/>
</dbReference>
<dbReference type="InterPro" id="IPR001712">
    <property type="entry name" value="T3SS_FHIPEP"/>
</dbReference>
<dbReference type="PANTHER" id="PTHR30161">
    <property type="entry name" value="FLAGELLAR EXPORT PROTEIN, MEMBRANE FLHA SUBUNIT-RELATED"/>
    <property type="match status" value="1"/>
</dbReference>
<evidence type="ECO:0000256" key="7">
    <source>
        <dbReference type="RuleBase" id="RU364093"/>
    </source>
</evidence>
<dbReference type="InterPro" id="IPR042196">
    <property type="entry name" value="FHIPEP_4"/>
</dbReference>
<feature type="transmembrane region" description="Helical" evidence="7">
    <location>
        <begin position="115"/>
        <end position="144"/>
    </location>
</feature>
<gene>
    <name evidence="7 8" type="primary">flhA</name>
    <name evidence="8" type="ORF">IPV69_09715</name>
</gene>
<keyword evidence="8" id="KW-0282">Flagellum</keyword>
<dbReference type="GO" id="GO:0005886">
    <property type="term" value="C:plasma membrane"/>
    <property type="evidence" value="ECO:0007669"/>
    <property type="project" value="UniProtKB-SubCell"/>
</dbReference>
<evidence type="ECO:0000256" key="6">
    <source>
        <dbReference type="ARBA" id="ARBA00023136"/>
    </source>
</evidence>
<evidence type="ECO:0000313" key="8">
    <source>
        <dbReference type="EMBL" id="QOV91612.1"/>
    </source>
</evidence>
<keyword evidence="6 7" id="KW-0472">Membrane</keyword>